<protein>
    <submittedName>
        <fullName evidence="2">Uncharacterized protein</fullName>
    </submittedName>
</protein>
<evidence type="ECO:0000313" key="3">
    <source>
        <dbReference type="Proteomes" id="UP000001542"/>
    </source>
</evidence>
<organism evidence="2 3">
    <name type="scientific">Trichomonas vaginalis (strain ATCC PRA-98 / G3)</name>
    <dbReference type="NCBI Taxonomy" id="412133"/>
    <lineage>
        <taxon>Eukaryota</taxon>
        <taxon>Metamonada</taxon>
        <taxon>Parabasalia</taxon>
        <taxon>Trichomonadida</taxon>
        <taxon>Trichomonadidae</taxon>
        <taxon>Trichomonas</taxon>
    </lineage>
</organism>
<feature type="chain" id="PRO_5002643417" evidence="1">
    <location>
        <begin position="21"/>
        <end position="116"/>
    </location>
</feature>
<dbReference type="EMBL" id="DS113359">
    <property type="protein sequence ID" value="EAY09363.1"/>
    <property type="molecule type" value="Genomic_DNA"/>
</dbReference>
<dbReference type="AlphaFoldDB" id="A2EDA5"/>
<dbReference type="VEuPathDB" id="TrichDB:TVAGG3_0876150"/>
<reference evidence="2" key="1">
    <citation type="submission" date="2006-10" db="EMBL/GenBank/DDBJ databases">
        <authorList>
            <person name="Amadeo P."/>
            <person name="Zhao Q."/>
            <person name="Wortman J."/>
            <person name="Fraser-Liggett C."/>
            <person name="Carlton J."/>
        </authorList>
    </citation>
    <scope>NUCLEOTIDE SEQUENCE</scope>
    <source>
        <strain evidence="2">G3</strain>
    </source>
</reference>
<feature type="signal peptide" evidence="1">
    <location>
        <begin position="1"/>
        <end position="20"/>
    </location>
</feature>
<dbReference type="InParanoid" id="A2EDA5"/>
<dbReference type="VEuPathDB" id="TrichDB:TVAG_417850"/>
<gene>
    <name evidence="2" type="ORF">TVAG_417850</name>
</gene>
<sequence length="116" mass="13038">MFALFFSLISAATEVDPCVAYNSSCLLCMEHKDECFYCFGKTENENRCVRNVALNETTCEHVTRQTDRQCIETLGGDAIQTNRYIIGSVVIGVAIIVDLIVRLCTKPKVHDEYAHL</sequence>
<name>A2EDA5_TRIV3</name>
<proteinExistence type="predicted"/>
<evidence type="ECO:0000256" key="1">
    <source>
        <dbReference type="SAM" id="SignalP"/>
    </source>
</evidence>
<reference evidence="2" key="2">
    <citation type="journal article" date="2007" name="Science">
        <title>Draft genome sequence of the sexually transmitted pathogen Trichomonas vaginalis.</title>
        <authorList>
            <person name="Carlton J.M."/>
            <person name="Hirt R.P."/>
            <person name="Silva J.C."/>
            <person name="Delcher A.L."/>
            <person name="Schatz M."/>
            <person name="Zhao Q."/>
            <person name="Wortman J.R."/>
            <person name="Bidwell S.L."/>
            <person name="Alsmark U.C.M."/>
            <person name="Besteiro S."/>
            <person name="Sicheritz-Ponten T."/>
            <person name="Noel C.J."/>
            <person name="Dacks J.B."/>
            <person name="Foster P.G."/>
            <person name="Simillion C."/>
            <person name="Van de Peer Y."/>
            <person name="Miranda-Saavedra D."/>
            <person name="Barton G.J."/>
            <person name="Westrop G.D."/>
            <person name="Mueller S."/>
            <person name="Dessi D."/>
            <person name="Fiori P.L."/>
            <person name="Ren Q."/>
            <person name="Paulsen I."/>
            <person name="Zhang H."/>
            <person name="Bastida-Corcuera F.D."/>
            <person name="Simoes-Barbosa A."/>
            <person name="Brown M.T."/>
            <person name="Hayes R.D."/>
            <person name="Mukherjee M."/>
            <person name="Okumura C.Y."/>
            <person name="Schneider R."/>
            <person name="Smith A.J."/>
            <person name="Vanacova S."/>
            <person name="Villalvazo M."/>
            <person name="Haas B.J."/>
            <person name="Pertea M."/>
            <person name="Feldblyum T.V."/>
            <person name="Utterback T.R."/>
            <person name="Shu C.L."/>
            <person name="Osoegawa K."/>
            <person name="de Jong P.J."/>
            <person name="Hrdy I."/>
            <person name="Horvathova L."/>
            <person name="Zubacova Z."/>
            <person name="Dolezal P."/>
            <person name="Malik S.B."/>
            <person name="Logsdon J.M. Jr."/>
            <person name="Henze K."/>
            <person name="Gupta A."/>
            <person name="Wang C.C."/>
            <person name="Dunne R.L."/>
            <person name="Upcroft J.A."/>
            <person name="Upcroft P."/>
            <person name="White O."/>
            <person name="Salzberg S.L."/>
            <person name="Tang P."/>
            <person name="Chiu C.-H."/>
            <person name="Lee Y.-S."/>
            <person name="Embley T.M."/>
            <person name="Coombs G.H."/>
            <person name="Mottram J.C."/>
            <person name="Tachezy J."/>
            <person name="Fraser-Liggett C.M."/>
            <person name="Johnson P.J."/>
        </authorList>
    </citation>
    <scope>NUCLEOTIDE SEQUENCE [LARGE SCALE GENOMIC DNA]</scope>
    <source>
        <strain evidence="2">G3</strain>
    </source>
</reference>
<dbReference type="Proteomes" id="UP000001542">
    <property type="component" value="Unassembled WGS sequence"/>
</dbReference>
<accession>A2EDA5</accession>
<keyword evidence="3" id="KW-1185">Reference proteome</keyword>
<dbReference type="RefSeq" id="XP_001321586.1">
    <property type="nucleotide sequence ID" value="XM_001321551.1"/>
</dbReference>
<evidence type="ECO:0000313" key="2">
    <source>
        <dbReference type="EMBL" id="EAY09363.1"/>
    </source>
</evidence>
<dbReference type="KEGG" id="tva:4767280"/>
<keyword evidence="1" id="KW-0732">Signal</keyword>